<feature type="transmembrane region" description="Helical" evidence="1">
    <location>
        <begin position="16"/>
        <end position="38"/>
    </location>
</feature>
<dbReference type="AlphaFoldDB" id="A0A5P8FJG7"/>
<keyword evidence="1" id="KW-1133">Transmembrane helix</keyword>
<keyword evidence="1" id="KW-0472">Membrane</keyword>
<organism evidence="2 3">
    <name type="scientific">Janibacter melonis</name>
    <dbReference type="NCBI Taxonomy" id="262209"/>
    <lineage>
        <taxon>Bacteria</taxon>
        <taxon>Bacillati</taxon>
        <taxon>Actinomycetota</taxon>
        <taxon>Actinomycetes</taxon>
        <taxon>Micrococcales</taxon>
        <taxon>Intrasporangiaceae</taxon>
        <taxon>Janibacter</taxon>
    </lineage>
</organism>
<keyword evidence="1" id="KW-0812">Transmembrane</keyword>
<evidence type="ECO:0000256" key="1">
    <source>
        <dbReference type="SAM" id="Phobius"/>
    </source>
</evidence>
<proteinExistence type="predicted"/>
<dbReference type="Proteomes" id="UP000271708">
    <property type="component" value="Chromosome"/>
</dbReference>
<reference evidence="2 3" key="1">
    <citation type="submission" date="2019-09" db="EMBL/GenBank/DDBJ databases">
        <title>Complete Genome Sequence of Janibacter melonis M714 with both human health impact and industrial applications.</title>
        <authorList>
            <person name="Jin M."/>
            <person name="Zhao Q.R."/>
        </authorList>
    </citation>
    <scope>NUCLEOTIDE SEQUENCE [LARGE SCALE GENOMIC DNA]</scope>
    <source>
        <strain evidence="2 3">M714</strain>
    </source>
</reference>
<dbReference type="KEGG" id="jme:EEW87_004190"/>
<evidence type="ECO:0000313" key="3">
    <source>
        <dbReference type="Proteomes" id="UP000271708"/>
    </source>
</evidence>
<gene>
    <name evidence="2" type="ORF">EEW87_004190</name>
</gene>
<accession>A0A5P8FJG7</accession>
<sequence length="76" mass="7715">MSTVDLTALPPKTRAVIYYAYGAVGLCLGATQVGYASAQAGQPTWLTVALSVFSFLGVGLGLTAASNTVTGQDDDT</sequence>
<feature type="transmembrane region" description="Helical" evidence="1">
    <location>
        <begin position="45"/>
        <end position="65"/>
    </location>
</feature>
<name>A0A5P8FJG7_9MICO</name>
<dbReference type="EMBL" id="CP044548">
    <property type="protein sequence ID" value="QFQ29699.2"/>
    <property type="molecule type" value="Genomic_DNA"/>
</dbReference>
<dbReference type="RefSeq" id="WP_123091075.1">
    <property type="nucleotide sequence ID" value="NZ_CP044548.2"/>
</dbReference>
<evidence type="ECO:0000313" key="2">
    <source>
        <dbReference type="EMBL" id="QFQ29699.2"/>
    </source>
</evidence>
<protein>
    <submittedName>
        <fullName evidence="2">Uncharacterized protein</fullName>
    </submittedName>
</protein>
<dbReference type="GeneID" id="59160346"/>